<comment type="caution">
    <text evidence="3">The sequence shown here is derived from an EMBL/GenBank/DDBJ whole genome shotgun (WGS) entry which is preliminary data.</text>
</comment>
<dbReference type="Pfam" id="PF03993">
    <property type="entry name" value="DUF349"/>
    <property type="match status" value="3"/>
</dbReference>
<feature type="region of interest" description="Disordered" evidence="2">
    <location>
        <begin position="1"/>
        <end position="31"/>
    </location>
</feature>
<evidence type="ECO:0008006" key="5">
    <source>
        <dbReference type="Google" id="ProtNLM"/>
    </source>
</evidence>
<evidence type="ECO:0000256" key="1">
    <source>
        <dbReference type="SAM" id="Coils"/>
    </source>
</evidence>
<gene>
    <name evidence="3" type="ORF">GCM10011410_10730</name>
</gene>
<dbReference type="EMBL" id="BMJH01000001">
    <property type="protein sequence ID" value="GGC60104.1"/>
    <property type="molecule type" value="Genomic_DNA"/>
</dbReference>
<evidence type="ECO:0000256" key="2">
    <source>
        <dbReference type="SAM" id="MobiDB-lite"/>
    </source>
</evidence>
<dbReference type="RefSeq" id="WP_188671317.1">
    <property type="nucleotide sequence ID" value="NZ_BMJH01000001.1"/>
</dbReference>
<protein>
    <recommendedName>
        <fullName evidence="5">DUF349 domain-containing protein</fullName>
    </recommendedName>
</protein>
<dbReference type="Proteomes" id="UP000641514">
    <property type="component" value="Unassembled WGS sequence"/>
</dbReference>
<reference evidence="3" key="2">
    <citation type="submission" date="2020-09" db="EMBL/GenBank/DDBJ databases">
        <authorList>
            <person name="Sun Q."/>
            <person name="Zhou Y."/>
        </authorList>
    </citation>
    <scope>NUCLEOTIDE SEQUENCE</scope>
    <source>
        <strain evidence="3">CGMCC 1.15478</strain>
    </source>
</reference>
<accession>A0A916U720</accession>
<feature type="coiled-coil region" evidence="1">
    <location>
        <begin position="126"/>
        <end position="164"/>
    </location>
</feature>
<dbReference type="AlphaFoldDB" id="A0A916U720"/>
<feature type="compositionally biased region" description="Basic and acidic residues" evidence="2">
    <location>
        <begin position="366"/>
        <end position="410"/>
    </location>
</feature>
<organism evidence="3 4">
    <name type="scientific">Hoyosella rhizosphaerae</name>
    <dbReference type="NCBI Taxonomy" id="1755582"/>
    <lineage>
        <taxon>Bacteria</taxon>
        <taxon>Bacillati</taxon>
        <taxon>Actinomycetota</taxon>
        <taxon>Actinomycetes</taxon>
        <taxon>Mycobacteriales</taxon>
        <taxon>Hoyosellaceae</taxon>
        <taxon>Hoyosella</taxon>
    </lineage>
</organism>
<sequence length="430" mass="48232">MTESTHPKPGAPVNSAGHEHAAPSIKALPSQFGRIDEDGSVWLITADGERQIGSWHAGDRDEGLAHFARRFDDFVTEVELLEARLATGASEPKKTKSAAQHLIEALPTATVIGDVAAVEKRLHAIMSGADKAAEKAQHKREEHRAKLIERKEELCVEAEDLAANATQWKSAGDRLREMFDEWKAIRGIDRKTDDALWKRFSKARDAFNRRRGAHFAELDRERVSAKTRKEELADKAESLATSTDWGATAAAFRDLMKEWKAAGRAPREADDALWKRFKSAQDSFFAARNAAASERDAEFEENATVKEDLLKAAESLDPSKDLDAARAGLRTLQEKWESAGRVPRERMHDLESRFKAIESRIREAVDSQWRRSDPEAEARAAQFRERVQQFEEQAEKAEAAGRKKDAEKARASAQQWREWADAAENAVSSR</sequence>
<proteinExistence type="predicted"/>
<keyword evidence="4" id="KW-1185">Reference proteome</keyword>
<keyword evidence="1" id="KW-0175">Coiled coil</keyword>
<reference evidence="3" key="1">
    <citation type="journal article" date="2014" name="Int. J. Syst. Evol. Microbiol.">
        <title>Complete genome sequence of Corynebacterium casei LMG S-19264T (=DSM 44701T), isolated from a smear-ripened cheese.</title>
        <authorList>
            <consortium name="US DOE Joint Genome Institute (JGI-PGF)"/>
            <person name="Walter F."/>
            <person name="Albersmeier A."/>
            <person name="Kalinowski J."/>
            <person name="Ruckert C."/>
        </authorList>
    </citation>
    <scope>NUCLEOTIDE SEQUENCE</scope>
    <source>
        <strain evidence="3">CGMCC 1.15478</strain>
    </source>
</reference>
<name>A0A916U720_9ACTN</name>
<feature type="region of interest" description="Disordered" evidence="2">
    <location>
        <begin position="366"/>
        <end position="430"/>
    </location>
</feature>
<evidence type="ECO:0000313" key="3">
    <source>
        <dbReference type="EMBL" id="GGC60104.1"/>
    </source>
</evidence>
<dbReference type="InterPro" id="IPR007139">
    <property type="entry name" value="DUF349"/>
</dbReference>
<evidence type="ECO:0000313" key="4">
    <source>
        <dbReference type="Proteomes" id="UP000641514"/>
    </source>
</evidence>